<gene>
    <name evidence="7" type="ORF">PTSG_07561</name>
</gene>
<evidence type="ECO:0000256" key="4">
    <source>
        <dbReference type="PIRNR" id="PIRNR006386"/>
    </source>
</evidence>
<evidence type="ECO:0000313" key="8">
    <source>
        <dbReference type="Proteomes" id="UP000007799"/>
    </source>
</evidence>
<comment type="similarity">
    <text evidence="1 4">Belongs to the GST superfamily. Kappa family.</text>
</comment>
<evidence type="ECO:0000259" key="6">
    <source>
        <dbReference type="Pfam" id="PF01323"/>
    </source>
</evidence>
<dbReference type="Gene3D" id="3.40.30.10">
    <property type="entry name" value="Glutaredoxin"/>
    <property type="match status" value="1"/>
</dbReference>
<dbReference type="InParanoid" id="F2UH43"/>
<dbReference type="PIRSF" id="PIRSF006386">
    <property type="entry name" value="HCCAis_GSTk"/>
    <property type="match status" value="1"/>
</dbReference>
<accession>F2UH43</accession>
<organism evidence="8">
    <name type="scientific">Salpingoeca rosetta (strain ATCC 50818 / BSB-021)</name>
    <dbReference type="NCBI Taxonomy" id="946362"/>
    <lineage>
        <taxon>Eukaryota</taxon>
        <taxon>Choanoflagellata</taxon>
        <taxon>Craspedida</taxon>
        <taxon>Salpingoecidae</taxon>
        <taxon>Salpingoeca</taxon>
    </lineage>
</organism>
<proteinExistence type="inferred from homology"/>
<protein>
    <recommendedName>
        <fullName evidence="4">Glutathione S-transferase kappa</fullName>
        <ecNumber evidence="4">2.5.1.18</ecNumber>
    </recommendedName>
</protein>
<evidence type="ECO:0000256" key="2">
    <source>
        <dbReference type="ARBA" id="ARBA00022679"/>
    </source>
</evidence>
<dbReference type="STRING" id="946362.F2UH43"/>
<dbReference type="InterPro" id="IPR001853">
    <property type="entry name" value="DSBA-like_thioredoxin_dom"/>
</dbReference>
<dbReference type="AlphaFoldDB" id="F2UH43"/>
<dbReference type="OMA" id="ECTNSKG"/>
<evidence type="ECO:0000256" key="5">
    <source>
        <dbReference type="PIRSR" id="PIRSR006386-1"/>
    </source>
</evidence>
<evidence type="ECO:0000256" key="3">
    <source>
        <dbReference type="ARBA" id="ARBA00047960"/>
    </source>
</evidence>
<dbReference type="eggNOG" id="ENOG502RH77">
    <property type="taxonomic scope" value="Eukaryota"/>
</dbReference>
<dbReference type="InterPro" id="IPR014440">
    <property type="entry name" value="HCCAis_GSTk"/>
</dbReference>
<dbReference type="GeneID" id="16071919"/>
<dbReference type="Pfam" id="PF01323">
    <property type="entry name" value="DSBA"/>
    <property type="match status" value="1"/>
</dbReference>
<comment type="catalytic activity">
    <reaction evidence="3 4">
        <text>RX + glutathione = an S-substituted glutathione + a halide anion + H(+)</text>
        <dbReference type="Rhea" id="RHEA:16437"/>
        <dbReference type="ChEBI" id="CHEBI:15378"/>
        <dbReference type="ChEBI" id="CHEBI:16042"/>
        <dbReference type="ChEBI" id="CHEBI:17792"/>
        <dbReference type="ChEBI" id="CHEBI:57925"/>
        <dbReference type="ChEBI" id="CHEBI:90779"/>
        <dbReference type="EC" id="2.5.1.18"/>
    </reaction>
</comment>
<dbReference type="GO" id="GO:0006749">
    <property type="term" value="P:glutathione metabolic process"/>
    <property type="evidence" value="ECO:0007669"/>
    <property type="project" value="TreeGrafter"/>
</dbReference>
<keyword evidence="2 4" id="KW-0808">Transferase</keyword>
<evidence type="ECO:0000313" key="7">
    <source>
        <dbReference type="EMBL" id="EGD76442.1"/>
    </source>
</evidence>
<dbReference type="EC" id="2.5.1.18" evidence="4"/>
<dbReference type="GO" id="GO:0005777">
    <property type="term" value="C:peroxisome"/>
    <property type="evidence" value="ECO:0007669"/>
    <property type="project" value="TreeGrafter"/>
</dbReference>
<dbReference type="EMBL" id="GL832974">
    <property type="protein sequence ID" value="EGD76442.1"/>
    <property type="molecule type" value="Genomic_DNA"/>
</dbReference>
<dbReference type="PANTHER" id="PTHR42943">
    <property type="entry name" value="GLUTATHIONE S-TRANSFERASE KAPPA"/>
    <property type="match status" value="1"/>
</dbReference>
<evidence type="ECO:0000256" key="1">
    <source>
        <dbReference type="ARBA" id="ARBA00006494"/>
    </source>
</evidence>
<name>F2UH43_SALR5</name>
<keyword evidence="8" id="KW-1185">Reference proteome</keyword>
<dbReference type="GO" id="GO:0004602">
    <property type="term" value="F:glutathione peroxidase activity"/>
    <property type="evidence" value="ECO:0007669"/>
    <property type="project" value="TreeGrafter"/>
</dbReference>
<feature type="domain" description="DSBA-like thioredoxin" evidence="6">
    <location>
        <begin position="8"/>
        <end position="205"/>
    </location>
</feature>
<dbReference type="FunCoup" id="F2UH43">
    <property type="interactions" value="339"/>
</dbReference>
<dbReference type="FunFam" id="3.40.30.10:FF:000096">
    <property type="entry name" value="Glutathione S-transferase kappa"/>
    <property type="match status" value="1"/>
</dbReference>
<reference evidence="7" key="1">
    <citation type="submission" date="2009-08" db="EMBL/GenBank/DDBJ databases">
        <title>Annotation of Salpingoeca rosetta.</title>
        <authorList>
            <consortium name="The Broad Institute Genome Sequencing Platform"/>
            <person name="Russ C."/>
            <person name="Cuomo C."/>
            <person name="Burger G."/>
            <person name="Gray M.W."/>
            <person name="Holland P.W.H."/>
            <person name="King N."/>
            <person name="Lang F.B.F."/>
            <person name="Roger A.J."/>
            <person name="Ruiz-Trillo I."/>
            <person name="Young S.K."/>
            <person name="Zeng Q."/>
            <person name="Gargeya S."/>
            <person name="Alvarado L."/>
            <person name="Berlin A."/>
            <person name="Chapman S.B."/>
            <person name="Chen Z."/>
            <person name="Freedman E."/>
            <person name="Gellesch M."/>
            <person name="Goldberg J."/>
            <person name="Griggs A."/>
            <person name="Gujja S."/>
            <person name="Heilman E."/>
            <person name="Heiman D."/>
            <person name="Howarth C."/>
            <person name="Mehta T."/>
            <person name="Neiman D."/>
            <person name="Pearson M."/>
            <person name="Roberts A."/>
            <person name="Saif S."/>
            <person name="Shea T."/>
            <person name="Shenoy N."/>
            <person name="Sisk P."/>
            <person name="Stolte C."/>
            <person name="Sykes S."/>
            <person name="White J."/>
            <person name="Yandava C."/>
            <person name="Haas B."/>
            <person name="Nusbaum C."/>
            <person name="Birren B."/>
        </authorList>
    </citation>
    <scope>NUCLEOTIDE SEQUENCE [LARGE SCALE GENOMIC DNA]</scope>
    <source>
        <strain evidence="7">ATCC 50818</strain>
    </source>
</reference>
<dbReference type="GO" id="GO:0005739">
    <property type="term" value="C:mitochondrion"/>
    <property type="evidence" value="ECO:0007669"/>
    <property type="project" value="TreeGrafter"/>
</dbReference>
<feature type="active site" description="Nucleophile" evidence="5">
    <location>
        <position position="16"/>
    </location>
</feature>
<dbReference type="InterPro" id="IPR051924">
    <property type="entry name" value="GST_Kappa/NadH"/>
</dbReference>
<dbReference type="SUPFAM" id="SSF52833">
    <property type="entry name" value="Thioredoxin-like"/>
    <property type="match status" value="1"/>
</dbReference>
<dbReference type="KEGG" id="sre:PTSG_07561"/>
<dbReference type="Proteomes" id="UP000007799">
    <property type="component" value="Unassembled WGS sequence"/>
</dbReference>
<dbReference type="OrthoDB" id="4664297at2759"/>
<dbReference type="PANTHER" id="PTHR42943:SF2">
    <property type="entry name" value="GLUTATHIONE S-TRANSFERASE KAPPA 1"/>
    <property type="match status" value="1"/>
</dbReference>
<sequence length="232" mass="26433">MAGALKRLEFVYDVLSPYSYVAFELLKRYKPTWDVSVQYTPVAIGGLFKVSGNQSPAMIPLKGSHMPTDLMRYRKFEAVDINLPKDMFHVLFKKGSLRAQRLLTVCTMEHNQLVEPLTETLFQRVWRDDKDITEEASLIEALKTVDVPEDAASRMLERTLDSDVKTCLKDVTQNAVDRGVFGVPTFFIGDELVFGSDRFYHIARLLGEEYYGPFGAREPQDIQEILDAKAKL</sequence>
<dbReference type="RefSeq" id="XP_004991357.1">
    <property type="nucleotide sequence ID" value="XM_004991300.1"/>
</dbReference>
<dbReference type="GO" id="GO:0004364">
    <property type="term" value="F:glutathione transferase activity"/>
    <property type="evidence" value="ECO:0007669"/>
    <property type="project" value="UniProtKB-UniRule"/>
</dbReference>
<dbReference type="InterPro" id="IPR036249">
    <property type="entry name" value="Thioredoxin-like_sf"/>
</dbReference>